<protein>
    <submittedName>
        <fullName evidence="1">Uncharacterized protein</fullName>
    </submittedName>
</protein>
<dbReference type="STRING" id="553219.CAMSH0001_1643"/>
<name>C6RH09_9BACT</name>
<proteinExistence type="predicted"/>
<sequence length="49" mass="5683">MRVNLSFGLPSNLPAAFGRQIYRSLNFKISLQTLLNFQHFKLARYIIAL</sequence>
<evidence type="ECO:0000313" key="2">
    <source>
        <dbReference type="Proteomes" id="UP000003107"/>
    </source>
</evidence>
<gene>
    <name evidence="1" type="ORF">CAMSH0001_1643</name>
</gene>
<accession>C6RH09</accession>
<comment type="caution">
    <text evidence="1">The sequence shown here is derived from an EMBL/GenBank/DDBJ whole genome shotgun (WGS) entry which is preliminary data.</text>
</comment>
<dbReference type="Proteomes" id="UP000003107">
    <property type="component" value="Unassembled WGS sequence"/>
</dbReference>
<dbReference type="AlphaFoldDB" id="C6RH09"/>
<dbReference type="EMBL" id="ACVQ01000022">
    <property type="protein sequence ID" value="EET79365.1"/>
    <property type="molecule type" value="Genomic_DNA"/>
</dbReference>
<evidence type="ECO:0000313" key="1">
    <source>
        <dbReference type="EMBL" id="EET79365.1"/>
    </source>
</evidence>
<organism evidence="1 2">
    <name type="scientific">Campylobacter showae RM3277</name>
    <dbReference type="NCBI Taxonomy" id="553219"/>
    <lineage>
        <taxon>Bacteria</taxon>
        <taxon>Pseudomonadati</taxon>
        <taxon>Campylobacterota</taxon>
        <taxon>Epsilonproteobacteria</taxon>
        <taxon>Campylobacterales</taxon>
        <taxon>Campylobacteraceae</taxon>
        <taxon>Campylobacter</taxon>
    </lineage>
</organism>
<reference evidence="1 2" key="1">
    <citation type="submission" date="2009-07" db="EMBL/GenBank/DDBJ databases">
        <authorList>
            <person name="Madupu R."/>
            <person name="Sebastian Y."/>
            <person name="Durkin A.S."/>
            <person name="Torralba M."/>
            <person name="Methe B."/>
            <person name="Sutton G.G."/>
            <person name="Strausberg R.L."/>
            <person name="Nelson K.E."/>
        </authorList>
    </citation>
    <scope>NUCLEOTIDE SEQUENCE [LARGE SCALE GENOMIC DNA]</scope>
    <source>
        <strain evidence="1 2">RM3277</strain>
    </source>
</reference>
<keyword evidence="2" id="KW-1185">Reference proteome</keyword>